<organism evidence="1 2">
    <name type="scientific">Aspergillus lucknowensis</name>
    <dbReference type="NCBI Taxonomy" id="176173"/>
    <lineage>
        <taxon>Eukaryota</taxon>
        <taxon>Fungi</taxon>
        <taxon>Dikarya</taxon>
        <taxon>Ascomycota</taxon>
        <taxon>Pezizomycotina</taxon>
        <taxon>Eurotiomycetes</taxon>
        <taxon>Eurotiomycetidae</taxon>
        <taxon>Eurotiales</taxon>
        <taxon>Aspergillaceae</taxon>
        <taxon>Aspergillus</taxon>
        <taxon>Aspergillus subgen. Nidulantes</taxon>
    </lineage>
</organism>
<proteinExistence type="predicted"/>
<comment type="caution">
    <text evidence="1">The sequence shown here is derived from an EMBL/GenBank/DDBJ whole genome shotgun (WGS) entry which is preliminary data.</text>
</comment>
<dbReference type="GeneID" id="98140630"/>
<name>A0ABR4M318_9EURO</name>
<reference evidence="1 2" key="1">
    <citation type="submission" date="2024-07" db="EMBL/GenBank/DDBJ databases">
        <title>Section-level genome sequencing and comparative genomics of Aspergillus sections Usti and Cavernicolus.</title>
        <authorList>
            <consortium name="Lawrence Berkeley National Laboratory"/>
            <person name="Nybo J.L."/>
            <person name="Vesth T.C."/>
            <person name="Theobald S."/>
            <person name="Frisvad J.C."/>
            <person name="Larsen T.O."/>
            <person name="Kjaerboelling I."/>
            <person name="Rothschild-Mancinelli K."/>
            <person name="Lyhne E.K."/>
            <person name="Kogle M.E."/>
            <person name="Barry K."/>
            <person name="Clum A."/>
            <person name="Na H."/>
            <person name="Ledsgaard L."/>
            <person name="Lin J."/>
            <person name="Lipzen A."/>
            <person name="Kuo A."/>
            <person name="Riley R."/>
            <person name="Mondo S."/>
            <person name="Labutti K."/>
            <person name="Haridas S."/>
            <person name="Pangalinan J."/>
            <person name="Salamov A.A."/>
            <person name="Simmons B.A."/>
            <person name="Magnuson J.K."/>
            <person name="Chen J."/>
            <person name="Drula E."/>
            <person name="Henrissat B."/>
            <person name="Wiebenga A."/>
            <person name="Lubbers R.J."/>
            <person name="Gomes A.C."/>
            <person name="Macurrencykelacurrency M.R."/>
            <person name="Stajich J."/>
            <person name="Grigoriev I.V."/>
            <person name="Mortensen U.H."/>
            <person name="De Vries R.P."/>
            <person name="Baker S.E."/>
            <person name="Andersen M.R."/>
        </authorList>
    </citation>
    <scope>NUCLEOTIDE SEQUENCE [LARGE SCALE GENOMIC DNA]</scope>
    <source>
        <strain evidence="1 2">CBS 449.75</strain>
    </source>
</reference>
<evidence type="ECO:0000313" key="1">
    <source>
        <dbReference type="EMBL" id="KAL2870868.1"/>
    </source>
</evidence>
<sequence length="67" mass="7373">MSLYTTLIATQMVVRSHPCPVLSTVFGCKIPPGVALPLFLLHIHMATLKWPSSFARFTTVPVLVHAK</sequence>
<dbReference type="RefSeq" id="XP_070889847.1">
    <property type="nucleotide sequence ID" value="XM_071025558.1"/>
</dbReference>
<accession>A0ABR4M318</accession>
<evidence type="ECO:0000313" key="2">
    <source>
        <dbReference type="Proteomes" id="UP001610432"/>
    </source>
</evidence>
<protein>
    <submittedName>
        <fullName evidence="1">Uncharacterized protein</fullName>
    </submittedName>
</protein>
<gene>
    <name evidence="1" type="ORF">BJX67DRAFT_209733</name>
</gene>
<keyword evidence="2" id="KW-1185">Reference proteome</keyword>
<dbReference type="Proteomes" id="UP001610432">
    <property type="component" value="Unassembled WGS sequence"/>
</dbReference>
<dbReference type="EMBL" id="JBFXLQ010000004">
    <property type="protein sequence ID" value="KAL2870868.1"/>
    <property type="molecule type" value="Genomic_DNA"/>
</dbReference>